<reference evidence="1" key="1">
    <citation type="submission" date="2020-05" db="EMBL/GenBank/DDBJ databases">
        <authorList>
            <person name="Chiriac C."/>
            <person name="Salcher M."/>
            <person name="Ghai R."/>
            <person name="Kavagutti S V."/>
        </authorList>
    </citation>
    <scope>NUCLEOTIDE SEQUENCE</scope>
</reference>
<dbReference type="SUPFAM" id="SSF53448">
    <property type="entry name" value="Nucleotide-diphospho-sugar transferases"/>
    <property type="match status" value="1"/>
</dbReference>
<proteinExistence type="predicted"/>
<evidence type="ECO:0000313" key="1">
    <source>
        <dbReference type="EMBL" id="CAB5222382.1"/>
    </source>
</evidence>
<sequence>MISPIVISTVHGKGLGVLLESIKQYCPEIPVYLRGPESVIEHFNADVKVFSHPTNFGNDYNAIINRALEDFESVVVANDDIVLTPTSYRVLMEDVDILLDMDLPVGWVASRTDAARQVQNIRFNPDGETIDMCRFKYESKIKPAEVISPIFAWIHGDTFKEANFPPLNWYSDDVNCLDLIAKGFEHYVSTSYVHHVGSQTVGTNAEKLTNEAVPWLLKNRPEYAKQWFNS</sequence>
<gene>
    <name evidence="1" type="ORF">UFOVP377_2</name>
</gene>
<protein>
    <submittedName>
        <fullName evidence="1">Uncharacterized protein</fullName>
    </submittedName>
</protein>
<organism evidence="1">
    <name type="scientific">uncultured Caudovirales phage</name>
    <dbReference type="NCBI Taxonomy" id="2100421"/>
    <lineage>
        <taxon>Viruses</taxon>
        <taxon>Duplodnaviria</taxon>
        <taxon>Heunggongvirae</taxon>
        <taxon>Uroviricota</taxon>
        <taxon>Caudoviricetes</taxon>
        <taxon>Peduoviridae</taxon>
        <taxon>Maltschvirus</taxon>
        <taxon>Maltschvirus maltsch</taxon>
    </lineage>
</organism>
<name>A0A6J7X065_9CAUD</name>
<dbReference type="InterPro" id="IPR029044">
    <property type="entry name" value="Nucleotide-diphossugar_trans"/>
</dbReference>
<dbReference type="EMBL" id="LR798314">
    <property type="protein sequence ID" value="CAB5222382.1"/>
    <property type="molecule type" value="Genomic_DNA"/>
</dbReference>
<accession>A0A6J7X065</accession>